<evidence type="ECO:0000256" key="1">
    <source>
        <dbReference type="ARBA" id="ARBA00023015"/>
    </source>
</evidence>
<sequence>MRRAGTETREHVLRVAHELFYWQGIRATGVDRVAAEAGVAPTTLYRLFASKDDLIAAYIDRSKGYYQSWFDESARAGGDVPRDQILAIFDAIADQVGPEQCRGCPFLMALAEFPDANHPAHRTSVEQKTWLRQRFGELVADHARTVPVADPEQLADYLALVMEGVYASVQALGDGGPARSARALVERLLATAAT</sequence>
<keyword evidence="7" id="KW-1185">Reference proteome</keyword>
<dbReference type="PANTHER" id="PTHR47506:SF1">
    <property type="entry name" value="HTH-TYPE TRANSCRIPTIONAL REGULATOR YJDC"/>
    <property type="match status" value="1"/>
</dbReference>
<keyword evidence="3" id="KW-0804">Transcription</keyword>
<dbReference type="PANTHER" id="PTHR47506">
    <property type="entry name" value="TRANSCRIPTIONAL REGULATORY PROTEIN"/>
    <property type="match status" value="1"/>
</dbReference>
<dbReference type="Gene3D" id="1.10.357.10">
    <property type="entry name" value="Tetracycline Repressor, domain 2"/>
    <property type="match status" value="1"/>
</dbReference>
<dbReference type="SUPFAM" id="SSF46689">
    <property type="entry name" value="Homeodomain-like"/>
    <property type="match status" value="1"/>
</dbReference>
<feature type="domain" description="HTH tetR-type" evidence="5">
    <location>
        <begin position="6"/>
        <end position="66"/>
    </location>
</feature>
<proteinExistence type="predicted"/>
<keyword evidence="1" id="KW-0805">Transcription regulation</keyword>
<dbReference type="Proteomes" id="UP000642748">
    <property type="component" value="Unassembled WGS sequence"/>
</dbReference>
<feature type="DNA-binding region" description="H-T-H motif" evidence="4">
    <location>
        <begin position="29"/>
        <end position="48"/>
    </location>
</feature>
<dbReference type="RefSeq" id="WP_203919406.1">
    <property type="nucleotide sequence ID" value="NZ_BONZ01000038.1"/>
</dbReference>
<dbReference type="InterPro" id="IPR011075">
    <property type="entry name" value="TetR_C"/>
</dbReference>
<evidence type="ECO:0000256" key="3">
    <source>
        <dbReference type="ARBA" id="ARBA00023163"/>
    </source>
</evidence>
<evidence type="ECO:0000313" key="6">
    <source>
        <dbReference type="EMBL" id="GIH15780.1"/>
    </source>
</evidence>
<dbReference type="Pfam" id="PF00440">
    <property type="entry name" value="TetR_N"/>
    <property type="match status" value="1"/>
</dbReference>
<dbReference type="SUPFAM" id="SSF48498">
    <property type="entry name" value="Tetracyclin repressor-like, C-terminal domain"/>
    <property type="match status" value="1"/>
</dbReference>
<evidence type="ECO:0000256" key="4">
    <source>
        <dbReference type="PROSITE-ProRule" id="PRU00335"/>
    </source>
</evidence>
<dbReference type="GO" id="GO:0003677">
    <property type="term" value="F:DNA binding"/>
    <property type="evidence" value="ECO:0007669"/>
    <property type="project" value="UniProtKB-UniRule"/>
</dbReference>
<accession>A0A8J3QQW0</accession>
<dbReference type="EMBL" id="BONZ01000038">
    <property type="protein sequence ID" value="GIH15780.1"/>
    <property type="molecule type" value="Genomic_DNA"/>
</dbReference>
<dbReference type="AlphaFoldDB" id="A0A8J3QQW0"/>
<organism evidence="6 7">
    <name type="scientific">Rugosimonospora africana</name>
    <dbReference type="NCBI Taxonomy" id="556532"/>
    <lineage>
        <taxon>Bacteria</taxon>
        <taxon>Bacillati</taxon>
        <taxon>Actinomycetota</taxon>
        <taxon>Actinomycetes</taxon>
        <taxon>Micromonosporales</taxon>
        <taxon>Micromonosporaceae</taxon>
        <taxon>Rugosimonospora</taxon>
    </lineage>
</organism>
<evidence type="ECO:0000313" key="7">
    <source>
        <dbReference type="Proteomes" id="UP000642748"/>
    </source>
</evidence>
<evidence type="ECO:0000259" key="5">
    <source>
        <dbReference type="PROSITE" id="PS50977"/>
    </source>
</evidence>
<reference evidence="6" key="1">
    <citation type="submission" date="2021-01" db="EMBL/GenBank/DDBJ databases">
        <title>Whole genome shotgun sequence of Rugosimonospora africana NBRC 104875.</title>
        <authorList>
            <person name="Komaki H."/>
            <person name="Tamura T."/>
        </authorList>
    </citation>
    <scope>NUCLEOTIDE SEQUENCE</scope>
    <source>
        <strain evidence="6">NBRC 104875</strain>
    </source>
</reference>
<dbReference type="Pfam" id="PF16925">
    <property type="entry name" value="TetR_C_13"/>
    <property type="match status" value="1"/>
</dbReference>
<evidence type="ECO:0000256" key="2">
    <source>
        <dbReference type="ARBA" id="ARBA00023125"/>
    </source>
</evidence>
<dbReference type="PROSITE" id="PS50977">
    <property type="entry name" value="HTH_TETR_2"/>
    <property type="match status" value="1"/>
</dbReference>
<comment type="caution">
    <text evidence="6">The sequence shown here is derived from an EMBL/GenBank/DDBJ whole genome shotgun (WGS) entry which is preliminary data.</text>
</comment>
<keyword evidence="2 4" id="KW-0238">DNA-binding</keyword>
<dbReference type="InterPro" id="IPR036271">
    <property type="entry name" value="Tet_transcr_reg_TetR-rel_C_sf"/>
</dbReference>
<dbReference type="InterPro" id="IPR001647">
    <property type="entry name" value="HTH_TetR"/>
</dbReference>
<name>A0A8J3QQW0_9ACTN</name>
<dbReference type="PRINTS" id="PR00455">
    <property type="entry name" value="HTHTETR"/>
</dbReference>
<protein>
    <submittedName>
        <fullName evidence="6">TetR family transcriptional regulator</fullName>
    </submittedName>
</protein>
<gene>
    <name evidence="6" type="ORF">Raf01_39520</name>
</gene>
<dbReference type="InterPro" id="IPR009057">
    <property type="entry name" value="Homeodomain-like_sf"/>
</dbReference>